<proteinExistence type="predicted"/>
<dbReference type="EMBL" id="BAJS01000009">
    <property type="protein sequence ID" value="GAK36689.1"/>
    <property type="molecule type" value="Genomic_DNA"/>
</dbReference>
<reference evidence="1 2" key="1">
    <citation type="journal article" date="2015" name="Microbes Environ.">
        <title>Distribution and evolution of nitrogen fixation genes in the phylum bacteroidetes.</title>
        <authorList>
            <person name="Inoue J."/>
            <person name="Oshima K."/>
            <person name="Suda W."/>
            <person name="Sakamoto M."/>
            <person name="Iino T."/>
            <person name="Noda S."/>
            <person name="Hongoh Y."/>
            <person name="Hattori M."/>
            <person name="Ohkuma M."/>
        </authorList>
    </citation>
    <scope>NUCLEOTIDE SEQUENCE [LARGE SCALE GENOMIC DNA]</scope>
    <source>
        <strain evidence="1 2">JCM 15093</strain>
    </source>
</reference>
<accession>A0A069D907</accession>
<gene>
    <name evidence="1" type="ORF">JCM15093_1873</name>
</gene>
<keyword evidence="2" id="KW-1185">Reference proteome</keyword>
<evidence type="ECO:0000313" key="2">
    <source>
        <dbReference type="Proteomes" id="UP000027601"/>
    </source>
</evidence>
<evidence type="ECO:0000313" key="1">
    <source>
        <dbReference type="EMBL" id="GAK36689.1"/>
    </source>
</evidence>
<comment type="caution">
    <text evidence="1">The sequence shown here is derived from an EMBL/GenBank/DDBJ whole genome shotgun (WGS) entry which is preliminary data.</text>
</comment>
<dbReference type="Pfam" id="PF15869">
    <property type="entry name" value="TolB_like"/>
    <property type="match status" value="1"/>
</dbReference>
<dbReference type="STRING" id="1121097.GCA_000428125_02234"/>
<dbReference type="RefSeq" id="WP_027318039.1">
    <property type="nucleotide sequence ID" value="NZ_ATZI01000009.1"/>
</dbReference>
<dbReference type="OrthoDB" id="1025612at2"/>
<sequence length="354" mass="40217">MRIIILTLLFFNACSSHLSEWKEIVYEDFPQEKYLKSTIVELDTAIFRYPFRVRIHKDKAVILDLHNTDNFYHLFTYPEFTYLSSFGKKGEAPLEMLSAENIRFFGQHDVWTLDANKSKLIRLGFPLSASGDSLLIREVVSLDNGILRALDFSLYNDSTFIIPDYSGAHRFCWVDRKGHLICKAGTIPTADKEALQHAGPALAQAWRSFIDYNPHNGVLAAVTQLGEVLEVYNLKDSTHVVCKGPHGEPEFRQSEGYAIPTGIMGFSDVQVTDHYIYAVFHGRTFKELSQQKGKIIDGGQYIYVFSLQGAPVCKYILDRYIYGIYVDESQGTIIATDVNSDQPIVEFRVNLIKS</sequence>
<organism evidence="1 2">
    <name type="scientific">Bacteroides graminisolvens DSM 19988 = JCM 15093</name>
    <dbReference type="NCBI Taxonomy" id="1121097"/>
    <lineage>
        <taxon>Bacteria</taxon>
        <taxon>Pseudomonadati</taxon>
        <taxon>Bacteroidota</taxon>
        <taxon>Bacteroidia</taxon>
        <taxon>Bacteroidales</taxon>
        <taxon>Bacteroidaceae</taxon>
        <taxon>Bacteroides</taxon>
    </lineage>
</organism>
<dbReference type="eggNOG" id="COG3391">
    <property type="taxonomic scope" value="Bacteria"/>
</dbReference>
<protein>
    <submittedName>
        <fullName evidence="1">Uncharacterized protein</fullName>
    </submittedName>
</protein>
<dbReference type="Proteomes" id="UP000027601">
    <property type="component" value="Unassembled WGS sequence"/>
</dbReference>
<name>A0A069D907_9BACE</name>
<dbReference type="SUPFAM" id="SSF63825">
    <property type="entry name" value="YWTD domain"/>
    <property type="match status" value="1"/>
</dbReference>
<dbReference type="AlphaFoldDB" id="A0A069D907"/>